<dbReference type="Pfam" id="PF00068">
    <property type="entry name" value="Phospholip_A2_1"/>
    <property type="match status" value="1"/>
</dbReference>
<dbReference type="AlphaFoldDB" id="A0AA36GCW3"/>
<evidence type="ECO:0000256" key="3">
    <source>
        <dbReference type="ARBA" id="ARBA00023157"/>
    </source>
</evidence>
<protein>
    <recommendedName>
        <fullName evidence="6">Phospholipase A2-like central domain-containing protein</fullName>
    </recommendedName>
</protein>
<dbReference type="Pfam" id="PF03999">
    <property type="entry name" value="MAP65_ASE1"/>
    <property type="match status" value="2"/>
</dbReference>
<dbReference type="GO" id="GO:0005737">
    <property type="term" value="C:cytoplasm"/>
    <property type="evidence" value="ECO:0007669"/>
    <property type="project" value="TreeGrafter"/>
</dbReference>
<organism evidence="7 8">
    <name type="scientific">Cylicocyclus nassatus</name>
    <name type="common">Nematode worm</name>
    <dbReference type="NCBI Taxonomy" id="53992"/>
    <lineage>
        <taxon>Eukaryota</taxon>
        <taxon>Metazoa</taxon>
        <taxon>Ecdysozoa</taxon>
        <taxon>Nematoda</taxon>
        <taxon>Chromadorea</taxon>
        <taxon>Rhabditida</taxon>
        <taxon>Rhabditina</taxon>
        <taxon>Rhabditomorpha</taxon>
        <taxon>Strongyloidea</taxon>
        <taxon>Strongylidae</taxon>
        <taxon>Cylicocyclus</taxon>
    </lineage>
</organism>
<dbReference type="PROSITE" id="PS00118">
    <property type="entry name" value="PA2_HIS"/>
    <property type="match status" value="1"/>
</dbReference>
<keyword evidence="3" id="KW-1015">Disulfide bond</keyword>
<dbReference type="GO" id="GO:0006644">
    <property type="term" value="P:phospholipid metabolic process"/>
    <property type="evidence" value="ECO:0007669"/>
    <property type="project" value="InterPro"/>
</dbReference>
<dbReference type="Proteomes" id="UP001176961">
    <property type="component" value="Unassembled WGS sequence"/>
</dbReference>
<dbReference type="InterPro" id="IPR033113">
    <property type="entry name" value="PLA2_histidine"/>
</dbReference>
<sequence length="671" mass="77498">MERNNPRVAETSTSNAVNGLFGLVRQGELDQTLLTLKISFNSNESEEQTKIDYSPKKLRARDMVSPFRVGRTVDARRLSVNDSYRDVENNIRRTVAKLNELWDQIHMSESARVARVGVAFGHIAKLLSDMVTSEENMVAAVGTDIENGLNKIDRMRSQLKMEPWENTKAPPGSIELLKSIEKELKKLTPLYETRKREQDQLLEQLTQLSNRLGIDDEIVTKKDEDDLLSVDKVRMLEARRLKLDDMLQKRIRQASQWQADMLKFSRKVGSSVDPDDENLQVILKLDFTKEDVCLSETMMGSIETYHAQLKEMYCEHVQEKEFRWTELHAQLTELWDHCHVADIERTIPASYDPESHTEKDFEEMSNEICRLECLYEARKEVCDVLTKWKDKWAEKIAIEEKKKNVDYFQNRGRENNVFLDAKIERTLNEFTLPKLLKSLITAYDNYRETHPDDDIRVEGFTPPDYVKWVIDEYNASKELERKSRQLQRNMVSTSALRTPQSARGKLPPRPVSSSKLEPFRKRLRYDSSQSTLSPCFNSTTASIPSMITPTKRIKGGPKHSSPKHSSPKIRMTTARCVLGYYPWMLIKYGCYCGFGHIGDYAEPVDGRDECCKIHDECYGNLTKNRICHCALQEYFTPYKRDCYMMKSVTCKDLKGTCGRGLCDCDAAVVEC</sequence>
<dbReference type="InterPro" id="IPR033112">
    <property type="entry name" value="PLA2_Asp_AS"/>
</dbReference>
<dbReference type="EMBL" id="CATQJL010000001">
    <property type="protein sequence ID" value="CAJ0589372.1"/>
    <property type="molecule type" value="Genomic_DNA"/>
</dbReference>
<dbReference type="CDD" id="cd00125">
    <property type="entry name" value="PLA2c"/>
    <property type="match status" value="1"/>
</dbReference>
<reference evidence="7" key="1">
    <citation type="submission" date="2023-07" db="EMBL/GenBank/DDBJ databases">
        <authorList>
            <consortium name="CYATHOMIX"/>
        </authorList>
    </citation>
    <scope>NUCLEOTIDE SEQUENCE</scope>
    <source>
        <strain evidence="7">N/A</strain>
    </source>
</reference>
<dbReference type="GO" id="GO:0008017">
    <property type="term" value="F:microtubule binding"/>
    <property type="evidence" value="ECO:0007669"/>
    <property type="project" value="InterPro"/>
</dbReference>
<feature type="region of interest" description="Disordered" evidence="5">
    <location>
        <begin position="482"/>
        <end position="513"/>
    </location>
</feature>
<evidence type="ECO:0000256" key="4">
    <source>
        <dbReference type="RuleBase" id="RU003654"/>
    </source>
</evidence>
<dbReference type="GO" id="GO:1990023">
    <property type="term" value="C:mitotic spindle midzone"/>
    <property type="evidence" value="ECO:0007669"/>
    <property type="project" value="TreeGrafter"/>
</dbReference>
<dbReference type="PANTHER" id="PTHR19321:SF41">
    <property type="entry name" value="FASCETTO-RELATED"/>
    <property type="match status" value="1"/>
</dbReference>
<dbReference type="SMART" id="SM00085">
    <property type="entry name" value="PA2c"/>
    <property type="match status" value="1"/>
</dbReference>
<dbReference type="GO" id="GO:0051256">
    <property type="term" value="P:mitotic spindle midzone assembly"/>
    <property type="evidence" value="ECO:0007669"/>
    <property type="project" value="TreeGrafter"/>
</dbReference>
<evidence type="ECO:0000259" key="6">
    <source>
        <dbReference type="SMART" id="SM00085"/>
    </source>
</evidence>
<comment type="similarity">
    <text evidence="4">Belongs to the phospholipase A2 family.</text>
</comment>
<dbReference type="InterPro" id="IPR036444">
    <property type="entry name" value="PLipase_A2_dom_sf"/>
</dbReference>
<feature type="compositionally biased region" description="Polar residues" evidence="5">
    <location>
        <begin position="486"/>
        <end position="501"/>
    </location>
</feature>
<dbReference type="GO" id="GO:0005576">
    <property type="term" value="C:extracellular region"/>
    <property type="evidence" value="ECO:0007669"/>
    <property type="project" value="UniProtKB-SubCell"/>
</dbReference>
<name>A0AA36GCW3_CYLNA</name>
<dbReference type="PANTHER" id="PTHR19321">
    <property type="entry name" value="PROTEIN REGULATOR OF CYTOKINESIS 1 PRC1-RELATED"/>
    <property type="match status" value="1"/>
</dbReference>
<evidence type="ECO:0000256" key="1">
    <source>
        <dbReference type="ARBA" id="ARBA00004613"/>
    </source>
</evidence>
<dbReference type="Gene3D" id="1.20.90.10">
    <property type="entry name" value="Phospholipase A2 domain"/>
    <property type="match status" value="1"/>
</dbReference>
<dbReference type="PROSITE" id="PS00119">
    <property type="entry name" value="PA2_ASP"/>
    <property type="match status" value="1"/>
</dbReference>
<comment type="caution">
    <text evidence="7">The sequence shown here is derived from an EMBL/GenBank/DDBJ whole genome shotgun (WGS) entry which is preliminary data.</text>
</comment>
<accession>A0AA36GCW3</accession>
<gene>
    <name evidence="7" type="ORF">CYNAS_LOCUS1355</name>
</gene>
<dbReference type="GO" id="GO:0050482">
    <property type="term" value="P:arachidonate secretion"/>
    <property type="evidence" value="ECO:0007669"/>
    <property type="project" value="InterPro"/>
</dbReference>
<dbReference type="Gene3D" id="1.20.58.1520">
    <property type="match status" value="1"/>
</dbReference>
<comment type="subcellular location">
    <subcellularLocation>
        <location evidence="1">Secreted</location>
    </subcellularLocation>
</comment>
<dbReference type="InterPro" id="IPR016090">
    <property type="entry name" value="PLA2-like_dom"/>
</dbReference>
<evidence type="ECO:0000313" key="7">
    <source>
        <dbReference type="EMBL" id="CAJ0589372.1"/>
    </source>
</evidence>
<feature type="region of interest" description="Disordered" evidence="5">
    <location>
        <begin position="547"/>
        <end position="567"/>
    </location>
</feature>
<keyword evidence="8" id="KW-1185">Reference proteome</keyword>
<evidence type="ECO:0000256" key="5">
    <source>
        <dbReference type="SAM" id="MobiDB-lite"/>
    </source>
</evidence>
<evidence type="ECO:0000256" key="2">
    <source>
        <dbReference type="ARBA" id="ARBA00022525"/>
    </source>
</evidence>
<evidence type="ECO:0000313" key="8">
    <source>
        <dbReference type="Proteomes" id="UP001176961"/>
    </source>
</evidence>
<proteinExistence type="inferred from homology"/>
<dbReference type="GO" id="GO:0004623">
    <property type="term" value="F:phospholipase A2 activity"/>
    <property type="evidence" value="ECO:0007669"/>
    <property type="project" value="InterPro"/>
</dbReference>
<dbReference type="InterPro" id="IPR007145">
    <property type="entry name" value="MAP65_Ase1_PRC1"/>
</dbReference>
<dbReference type="SUPFAM" id="SSF48619">
    <property type="entry name" value="Phospholipase A2, PLA2"/>
    <property type="match status" value="1"/>
</dbReference>
<feature type="compositionally biased region" description="Basic residues" evidence="5">
    <location>
        <begin position="551"/>
        <end position="567"/>
    </location>
</feature>
<feature type="domain" description="Phospholipase A2-like central" evidence="6">
    <location>
        <begin position="575"/>
        <end position="671"/>
    </location>
</feature>
<keyword evidence="2" id="KW-0964">Secreted</keyword>